<evidence type="ECO:0000313" key="2">
    <source>
        <dbReference type="Proteomes" id="UP000789396"/>
    </source>
</evidence>
<evidence type="ECO:0000313" key="1">
    <source>
        <dbReference type="EMBL" id="CAG8761934.1"/>
    </source>
</evidence>
<organism evidence="1 2">
    <name type="scientific">Racocetra fulgida</name>
    <dbReference type="NCBI Taxonomy" id="60492"/>
    <lineage>
        <taxon>Eukaryota</taxon>
        <taxon>Fungi</taxon>
        <taxon>Fungi incertae sedis</taxon>
        <taxon>Mucoromycota</taxon>
        <taxon>Glomeromycotina</taxon>
        <taxon>Glomeromycetes</taxon>
        <taxon>Diversisporales</taxon>
        <taxon>Gigasporaceae</taxon>
        <taxon>Racocetra</taxon>
    </lineage>
</organism>
<proteinExistence type="predicted"/>
<dbReference type="AlphaFoldDB" id="A0A9N9J490"/>
<reference evidence="1" key="1">
    <citation type="submission" date="2021-06" db="EMBL/GenBank/DDBJ databases">
        <authorList>
            <person name="Kallberg Y."/>
            <person name="Tangrot J."/>
            <person name="Rosling A."/>
        </authorList>
    </citation>
    <scope>NUCLEOTIDE SEQUENCE</scope>
    <source>
        <strain evidence="1">IN212</strain>
    </source>
</reference>
<dbReference type="EMBL" id="CAJVPZ010041542">
    <property type="protein sequence ID" value="CAG8761934.1"/>
    <property type="molecule type" value="Genomic_DNA"/>
</dbReference>
<keyword evidence="2" id="KW-1185">Reference proteome</keyword>
<protein>
    <submittedName>
        <fullName evidence="1">10068_t:CDS:1</fullName>
    </submittedName>
</protein>
<feature type="non-terminal residue" evidence="1">
    <location>
        <position position="1"/>
    </location>
</feature>
<name>A0A9N9J490_9GLOM</name>
<sequence>LDVYNDYEPTSEASSFFDEFANAIQIEEIEENTTIQDNEYNSNNNMLSCCLDEVENFVTIQFQNAELSDEPTKFEFEIELDLELLDIIKLGQNFKNEPLDLKNIKDNFLQLIKILILLLESGSEYYWNVYKLCLNLKKKNLQDVLLHTFIIHHAKIEFGNKIIKRLKGE</sequence>
<feature type="non-terminal residue" evidence="1">
    <location>
        <position position="169"/>
    </location>
</feature>
<comment type="caution">
    <text evidence="1">The sequence shown here is derived from an EMBL/GenBank/DDBJ whole genome shotgun (WGS) entry which is preliminary data.</text>
</comment>
<accession>A0A9N9J490</accession>
<dbReference type="Proteomes" id="UP000789396">
    <property type="component" value="Unassembled WGS sequence"/>
</dbReference>
<gene>
    <name evidence="1" type="ORF">RFULGI_LOCUS14379</name>
</gene>